<reference evidence="1 2" key="1">
    <citation type="submission" date="2020-03" db="EMBL/GenBank/DDBJ databases">
        <title>Dissostichus mawsoni Genome sequencing and assembly.</title>
        <authorList>
            <person name="Park H."/>
        </authorList>
    </citation>
    <scope>NUCLEOTIDE SEQUENCE [LARGE SCALE GENOMIC DNA]</scope>
    <source>
        <strain evidence="1">DM0001</strain>
        <tissue evidence="1">Muscle</tissue>
    </source>
</reference>
<keyword evidence="2" id="KW-1185">Reference proteome</keyword>
<protein>
    <submittedName>
        <fullName evidence="1">Uncharacterized protein</fullName>
    </submittedName>
</protein>
<sequence>MLLHCSKCNSETGNLHCFWSCVKLQRYWSGIVKELVKPYVPSTWSSRWSYYKYQTQEAISFIDFCS</sequence>
<dbReference type="AlphaFoldDB" id="A0A7J5YBX3"/>
<dbReference type="EMBL" id="JAAKFY010000014">
    <property type="protein sequence ID" value="KAF3846966.1"/>
    <property type="molecule type" value="Genomic_DNA"/>
</dbReference>
<comment type="caution">
    <text evidence="1">The sequence shown here is derived from an EMBL/GenBank/DDBJ whole genome shotgun (WGS) entry which is preliminary data.</text>
</comment>
<proteinExistence type="predicted"/>
<name>A0A7J5YBX3_DISMA</name>
<accession>A0A7J5YBX3</accession>
<dbReference type="Proteomes" id="UP000518266">
    <property type="component" value="Unassembled WGS sequence"/>
</dbReference>
<gene>
    <name evidence="1" type="ORF">F7725_004044</name>
</gene>
<evidence type="ECO:0000313" key="2">
    <source>
        <dbReference type="Proteomes" id="UP000518266"/>
    </source>
</evidence>
<evidence type="ECO:0000313" key="1">
    <source>
        <dbReference type="EMBL" id="KAF3846966.1"/>
    </source>
</evidence>
<organism evidence="1 2">
    <name type="scientific">Dissostichus mawsoni</name>
    <name type="common">Antarctic cod</name>
    <dbReference type="NCBI Taxonomy" id="36200"/>
    <lineage>
        <taxon>Eukaryota</taxon>
        <taxon>Metazoa</taxon>
        <taxon>Chordata</taxon>
        <taxon>Craniata</taxon>
        <taxon>Vertebrata</taxon>
        <taxon>Euteleostomi</taxon>
        <taxon>Actinopterygii</taxon>
        <taxon>Neopterygii</taxon>
        <taxon>Teleostei</taxon>
        <taxon>Neoteleostei</taxon>
        <taxon>Acanthomorphata</taxon>
        <taxon>Eupercaria</taxon>
        <taxon>Perciformes</taxon>
        <taxon>Notothenioidei</taxon>
        <taxon>Nototheniidae</taxon>
        <taxon>Dissostichus</taxon>
    </lineage>
</organism>